<comment type="subcellular location">
    <subcellularLocation>
        <location evidence="1">Membrane</location>
        <topology evidence="1">Single-pass membrane protein</topology>
    </subcellularLocation>
</comment>
<dbReference type="InterPro" id="IPR016476">
    <property type="entry name" value="SH3_dom_pro"/>
</dbReference>
<dbReference type="NCBIfam" id="TIGR04211">
    <property type="entry name" value="SH3_and_anchor"/>
    <property type="match status" value="1"/>
</dbReference>
<dbReference type="GO" id="GO:0016020">
    <property type="term" value="C:membrane"/>
    <property type="evidence" value="ECO:0007669"/>
    <property type="project" value="UniProtKB-SubCell"/>
</dbReference>
<keyword evidence="12" id="KW-1185">Reference proteome</keyword>
<organism evidence="11 13">
    <name type="scientific">Moritella viscosa</name>
    <dbReference type="NCBI Taxonomy" id="80854"/>
    <lineage>
        <taxon>Bacteria</taxon>
        <taxon>Pseudomonadati</taxon>
        <taxon>Pseudomonadota</taxon>
        <taxon>Gammaproteobacteria</taxon>
        <taxon>Alteromonadales</taxon>
        <taxon>Moritellaceae</taxon>
        <taxon>Moritella</taxon>
    </lineage>
</organism>
<evidence type="ECO:0000259" key="9">
    <source>
        <dbReference type="PROSITE" id="PS51781"/>
    </source>
</evidence>
<keyword evidence="5 7" id="KW-0472">Membrane</keyword>
<name>A0A1K9ZQ67_9GAMM</name>
<dbReference type="RefSeq" id="WP_045112029.1">
    <property type="nucleotide sequence ID" value="NZ_CAWQZC010000152.1"/>
</dbReference>
<reference evidence="10 12" key="2">
    <citation type="submission" date="2016-11" db="EMBL/GenBank/DDBJ databases">
        <authorList>
            <person name="Klemetsen T."/>
        </authorList>
    </citation>
    <scope>NUCLEOTIDE SEQUENCE [LARGE SCALE GENOMIC DNA]</scope>
    <source>
        <strain evidence="10">MT 2528</strain>
    </source>
</reference>
<dbReference type="Proteomes" id="UP000183794">
    <property type="component" value="Unassembled WGS sequence"/>
</dbReference>
<evidence type="ECO:0000256" key="1">
    <source>
        <dbReference type="ARBA" id="ARBA00004167"/>
    </source>
</evidence>
<sequence>MKIKQLILASLLTLISLSSVAKETRYISDDVSIFMHSGPGTQYRIIGTIKAGEAVTYLQTNPNANFAQITTSKNKTAWINAKSLSRQVSLKVRTPKLQAELEKTKEALAKISNKNSAAMAELTNANRDELISKEADIATQANNIASLTAENTALTAEAVRLREENEQLSARLDTKEEDAQHRFIILGALILAAGLIAGLIIPSIRFRRKKNNGWD</sequence>
<evidence type="ECO:0000313" key="12">
    <source>
        <dbReference type="Proteomes" id="UP000182660"/>
    </source>
</evidence>
<evidence type="ECO:0000256" key="7">
    <source>
        <dbReference type="SAM" id="Phobius"/>
    </source>
</evidence>
<dbReference type="GeneID" id="61296084"/>
<gene>
    <name evidence="10" type="ORF">MT2528_2223</name>
    <name evidence="11" type="ORF">NVI5450_2423</name>
</gene>
<keyword evidence="6" id="KW-0175">Coiled coil</keyword>
<dbReference type="PROSITE" id="PS51781">
    <property type="entry name" value="SH3B"/>
    <property type="match status" value="1"/>
</dbReference>
<dbReference type="SMART" id="SM00287">
    <property type="entry name" value="SH3b"/>
    <property type="match status" value="1"/>
</dbReference>
<dbReference type="EMBL" id="FPLJ01000052">
    <property type="protein sequence ID" value="SGY91687.1"/>
    <property type="molecule type" value="Genomic_DNA"/>
</dbReference>
<feature type="signal peptide" evidence="8">
    <location>
        <begin position="1"/>
        <end position="21"/>
    </location>
</feature>
<evidence type="ECO:0000313" key="13">
    <source>
        <dbReference type="Proteomes" id="UP000183794"/>
    </source>
</evidence>
<evidence type="ECO:0000256" key="5">
    <source>
        <dbReference type="ARBA" id="ARBA00023136"/>
    </source>
</evidence>
<keyword evidence="3 8" id="KW-0732">Signal</keyword>
<feature type="domain" description="SH3b" evidence="9">
    <location>
        <begin position="22"/>
        <end position="88"/>
    </location>
</feature>
<evidence type="ECO:0000256" key="4">
    <source>
        <dbReference type="ARBA" id="ARBA00022989"/>
    </source>
</evidence>
<proteinExistence type="predicted"/>
<feature type="transmembrane region" description="Helical" evidence="7">
    <location>
        <begin position="183"/>
        <end position="201"/>
    </location>
</feature>
<reference evidence="11 13" key="1">
    <citation type="submission" date="2016-11" db="EMBL/GenBank/DDBJ databases">
        <authorList>
            <person name="Jaros S."/>
            <person name="Januszkiewicz K."/>
            <person name="Wedrychowicz H."/>
        </authorList>
    </citation>
    <scope>NUCLEOTIDE SEQUENCE [LARGE SCALE GENOMIC DNA]</scope>
    <source>
        <strain evidence="11">NVI 5450</strain>
    </source>
</reference>
<dbReference type="OrthoDB" id="9790951at2"/>
<evidence type="ECO:0000313" key="11">
    <source>
        <dbReference type="EMBL" id="SGZ01375.1"/>
    </source>
</evidence>
<dbReference type="Gene3D" id="2.30.30.40">
    <property type="entry name" value="SH3 Domains"/>
    <property type="match status" value="1"/>
</dbReference>
<dbReference type="PIRSF" id="PIRSF006158">
    <property type="entry name" value="UCP006158_SH3"/>
    <property type="match status" value="1"/>
</dbReference>
<evidence type="ECO:0000256" key="2">
    <source>
        <dbReference type="ARBA" id="ARBA00022692"/>
    </source>
</evidence>
<keyword evidence="2 7" id="KW-0812">Transmembrane</keyword>
<dbReference type="InterPro" id="IPR003646">
    <property type="entry name" value="SH3-like_bac-type"/>
</dbReference>
<dbReference type="Pfam" id="PF08239">
    <property type="entry name" value="SH3_3"/>
    <property type="match status" value="1"/>
</dbReference>
<dbReference type="Proteomes" id="UP000182660">
    <property type="component" value="Unassembled WGS sequence"/>
</dbReference>
<evidence type="ECO:0000256" key="6">
    <source>
        <dbReference type="SAM" id="Coils"/>
    </source>
</evidence>
<feature type="coiled-coil region" evidence="6">
    <location>
        <begin position="94"/>
        <end position="178"/>
    </location>
</feature>
<feature type="chain" id="PRO_5010275157" evidence="8">
    <location>
        <begin position="22"/>
        <end position="215"/>
    </location>
</feature>
<dbReference type="EMBL" id="FPLD01000065">
    <property type="protein sequence ID" value="SGZ01375.1"/>
    <property type="molecule type" value="Genomic_DNA"/>
</dbReference>
<accession>A0A1K9ZQ67</accession>
<evidence type="ECO:0000313" key="10">
    <source>
        <dbReference type="EMBL" id="SGY91687.1"/>
    </source>
</evidence>
<evidence type="ECO:0000256" key="8">
    <source>
        <dbReference type="SAM" id="SignalP"/>
    </source>
</evidence>
<protein>
    <submittedName>
        <fullName evidence="10 11">Membrane protein</fullName>
    </submittedName>
</protein>
<keyword evidence="4 7" id="KW-1133">Transmembrane helix</keyword>
<evidence type="ECO:0000256" key="3">
    <source>
        <dbReference type="ARBA" id="ARBA00022729"/>
    </source>
</evidence>
<dbReference type="AlphaFoldDB" id="A0A1K9ZQ67"/>